<evidence type="ECO:0000313" key="2">
    <source>
        <dbReference type="Proteomes" id="UP000318578"/>
    </source>
</evidence>
<dbReference type="AlphaFoldDB" id="A0A558A6W9"/>
<dbReference type="OrthoDB" id="3372479at2"/>
<dbReference type="RefSeq" id="WP_144641775.1">
    <property type="nucleotide sequence ID" value="NZ_BNAX01000005.1"/>
</dbReference>
<protein>
    <submittedName>
        <fullName evidence="1">Uncharacterized protein</fullName>
    </submittedName>
</protein>
<reference evidence="1 2" key="1">
    <citation type="submission" date="2019-07" db="EMBL/GenBank/DDBJ databases">
        <title>New species of Amycolatopsis and Streptomyces.</title>
        <authorList>
            <person name="Duangmal K."/>
            <person name="Teo W.F.A."/>
            <person name="Lipun K."/>
        </authorList>
    </citation>
    <scope>NUCLEOTIDE SEQUENCE [LARGE SCALE GENOMIC DNA]</scope>
    <source>
        <strain evidence="1 2">JCM 30562</strain>
    </source>
</reference>
<keyword evidence="2" id="KW-1185">Reference proteome</keyword>
<accession>A0A558A6W9</accession>
<dbReference type="EMBL" id="VJZA01000040">
    <property type="protein sequence ID" value="TVT20007.1"/>
    <property type="molecule type" value="Genomic_DNA"/>
</dbReference>
<gene>
    <name evidence="1" type="ORF">FNH06_22060</name>
</gene>
<evidence type="ECO:0000313" key="1">
    <source>
        <dbReference type="EMBL" id="TVT20007.1"/>
    </source>
</evidence>
<organism evidence="1 2">
    <name type="scientific">Amycolatopsis acidiphila</name>
    <dbReference type="NCBI Taxonomy" id="715473"/>
    <lineage>
        <taxon>Bacteria</taxon>
        <taxon>Bacillati</taxon>
        <taxon>Actinomycetota</taxon>
        <taxon>Actinomycetes</taxon>
        <taxon>Pseudonocardiales</taxon>
        <taxon>Pseudonocardiaceae</taxon>
        <taxon>Amycolatopsis</taxon>
    </lineage>
</organism>
<proteinExistence type="predicted"/>
<name>A0A558A6W9_9PSEU</name>
<sequence length="179" mass="18907">MWTKHDRLAVAGRYQAAIGSGVDPAALVDVISQAQAERAAAKAELGNAPKGTAVSEAEVYAMTDSLGDLGTMLTEAKPVALERLYRALNLQLRYAPKELAVYATTSPRVGGVRVRGGDVCTNHTASPALGRFTVEVVPVRTCCAVEPESMTASCEPDIPADVAGKCPRHRPRMPPHTLG</sequence>
<dbReference type="Proteomes" id="UP000318578">
    <property type="component" value="Unassembled WGS sequence"/>
</dbReference>
<comment type="caution">
    <text evidence="1">The sequence shown here is derived from an EMBL/GenBank/DDBJ whole genome shotgun (WGS) entry which is preliminary data.</text>
</comment>